<dbReference type="Gene3D" id="1.10.390.10">
    <property type="entry name" value="Neutral Protease Domain 2"/>
    <property type="match status" value="2"/>
</dbReference>
<dbReference type="InterPro" id="IPR011096">
    <property type="entry name" value="FTP_domain"/>
</dbReference>
<feature type="active site" description="Proton donor" evidence="8">
    <location>
        <position position="591"/>
    </location>
</feature>
<dbReference type="GO" id="GO:0004222">
    <property type="term" value="F:metalloendopeptidase activity"/>
    <property type="evidence" value="ECO:0007669"/>
    <property type="project" value="InterPro"/>
</dbReference>
<proteinExistence type="inferred from homology"/>
<evidence type="ECO:0000256" key="6">
    <source>
        <dbReference type="ARBA" id="ARBA00022833"/>
    </source>
</evidence>
<dbReference type="Gene3D" id="3.10.450.490">
    <property type="match status" value="1"/>
</dbReference>
<name>A0A8J7U875_9BACT</name>
<evidence type="ECO:0000256" key="8">
    <source>
        <dbReference type="PIRSR" id="PIRSR623612-1"/>
    </source>
</evidence>
<evidence type="ECO:0000256" key="3">
    <source>
        <dbReference type="ARBA" id="ARBA00022723"/>
    </source>
</evidence>
<reference evidence="13" key="1">
    <citation type="submission" date="2021-03" db="EMBL/GenBank/DDBJ databases">
        <authorList>
            <person name="Wang G."/>
        </authorList>
    </citation>
    <scope>NUCLEOTIDE SEQUENCE</scope>
    <source>
        <strain evidence="13">KCTC 12899</strain>
    </source>
</reference>
<feature type="domain" description="Peptidase M4 C-terminal" evidence="11">
    <location>
        <begin position="545"/>
        <end position="658"/>
    </location>
</feature>
<dbReference type="GO" id="GO:0046872">
    <property type="term" value="F:metal ion binding"/>
    <property type="evidence" value="ECO:0007669"/>
    <property type="project" value="UniProtKB-KW"/>
</dbReference>
<evidence type="ECO:0000256" key="9">
    <source>
        <dbReference type="SAM" id="SignalP"/>
    </source>
</evidence>
<evidence type="ECO:0000256" key="7">
    <source>
        <dbReference type="ARBA" id="ARBA00023049"/>
    </source>
</evidence>
<feature type="domain" description="PA" evidence="10">
    <location>
        <begin position="445"/>
        <end position="522"/>
    </location>
</feature>
<dbReference type="InterPro" id="IPR023612">
    <property type="entry name" value="Peptidase_M4"/>
</dbReference>
<dbReference type="PANTHER" id="PTHR33794:SF1">
    <property type="entry name" value="BACILLOLYSIN"/>
    <property type="match status" value="1"/>
</dbReference>
<evidence type="ECO:0000313" key="14">
    <source>
        <dbReference type="Proteomes" id="UP000664417"/>
    </source>
</evidence>
<keyword evidence="5" id="KW-0378">Hydrolase</keyword>
<gene>
    <name evidence="13" type="ORF">J3U88_27350</name>
</gene>
<evidence type="ECO:0000259" key="10">
    <source>
        <dbReference type="Pfam" id="PF02225"/>
    </source>
</evidence>
<evidence type="ECO:0000256" key="5">
    <source>
        <dbReference type="ARBA" id="ARBA00022801"/>
    </source>
</evidence>
<dbReference type="AlphaFoldDB" id="A0A8J7U875"/>
<dbReference type="Proteomes" id="UP000664417">
    <property type="component" value="Unassembled WGS sequence"/>
</dbReference>
<evidence type="ECO:0000256" key="1">
    <source>
        <dbReference type="ARBA" id="ARBA00009388"/>
    </source>
</evidence>
<dbReference type="SUPFAM" id="SSF52025">
    <property type="entry name" value="PA domain"/>
    <property type="match status" value="1"/>
</dbReference>
<dbReference type="CDD" id="cd04818">
    <property type="entry name" value="PA_subtilisin_1"/>
    <property type="match status" value="1"/>
</dbReference>
<feature type="chain" id="PRO_5035187644" evidence="9">
    <location>
        <begin position="20"/>
        <end position="1139"/>
    </location>
</feature>
<dbReference type="Pfam" id="PF02225">
    <property type="entry name" value="PA"/>
    <property type="match status" value="1"/>
</dbReference>
<dbReference type="PRINTS" id="PR00730">
    <property type="entry name" value="THERMOLYSIN"/>
</dbReference>
<dbReference type="InterPro" id="IPR027268">
    <property type="entry name" value="Peptidase_M4/M1_CTD_sf"/>
</dbReference>
<keyword evidence="7" id="KW-0482">Metalloprotease</keyword>
<dbReference type="PANTHER" id="PTHR33794">
    <property type="entry name" value="BACILLOLYSIN"/>
    <property type="match status" value="1"/>
</dbReference>
<evidence type="ECO:0000313" key="13">
    <source>
        <dbReference type="EMBL" id="MBO1322221.1"/>
    </source>
</evidence>
<feature type="domain" description="Peptidase M4 C-terminal" evidence="11">
    <location>
        <begin position="351"/>
        <end position="376"/>
    </location>
</feature>
<keyword evidence="6" id="KW-0862">Zinc</keyword>
<evidence type="ECO:0000256" key="2">
    <source>
        <dbReference type="ARBA" id="ARBA00022670"/>
    </source>
</evidence>
<evidence type="ECO:0000259" key="12">
    <source>
        <dbReference type="Pfam" id="PF07504"/>
    </source>
</evidence>
<dbReference type="InterPro" id="IPR050728">
    <property type="entry name" value="Zinc_Metalloprotease_M4"/>
</dbReference>
<dbReference type="RefSeq" id="WP_207862194.1">
    <property type="nucleotide sequence ID" value="NZ_JAFREP010000033.1"/>
</dbReference>
<keyword evidence="14" id="KW-1185">Reference proteome</keyword>
<dbReference type="Gene3D" id="3.50.30.30">
    <property type="match status" value="1"/>
</dbReference>
<feature type="signal peptide" evidence="9">
    <location>
        <begin position="1"/>
        <end position="19"/>
    </location>
</feature>
<sequence>MKGWRSGLLTVMMGSLLWAADSDSKTAAKVALQALEGKTSHVATHKATGLPRFIRFATSPIEDRGAKPAPAAEQARLFLARHGAIFGLADAARELEAMPPQKDPYGFTHQRFDQHYHGIPVFAARLNFHFRPNGKMTAVNGTLVPIRLLDPNPRLMPDEAAHRAQLAYEHKHRTNDPVAIVVEEPELMVYRRNLERGTADDTFLVWRVTTGHPEFAREELFIGAHGGKLVDSLEAHHRFLDRRVYSGPIGDRFLSWSEGQSLPYRGHWREIVNNLVNATGHTYHLFAALSGGTYLSYDGKGATMTSQFNAPFVPCPNAFWDGRRTTYCAGFAVDDVIAHEWTHAYTTHLHNLIYRWQSGALNEAYSDIFGEAVDQLNTIGLDEPSTPRTDNGVSLFRKAPALLDVSHPRDLRGSYPASAGGFGIPLIQKGFRGDLTTVRDRSFVPSAGCLTIENPDEVRGKVALMRLSTCDPGLQAHNAQKAGAVGVVFYNNTSDLPEPFGTTFDFDINIPVIMVGWSQGVAMRDALERDRVTIDMRVHAGSIDNTYRWLQGEELGGPFGRDMWTPTTMGHPGKVSDKEYFCSRGDAGGVHFNSSIPNHAFALLVDGGTYNGRTVRGIGMQKALHIYWRAMRFYQVPDTDFADHADALEQAARDLLGQPLTPLAIEETHYASLSEVALTEDDLDQLAKALAAVEMRDPAEQCDFLTIMDSDIKAVCALTEMETLFEDDFETETSAWQLENTPGSETFIPTPWRQAEMLPNGRAGKAMYVPNPISTTCGPQSQTGLTSMISPEITVPELDAGDQLVLFLDHYLAVEWNWDGGNIKLQTNDGAWREIAYERGIHNGYNGLIIEERFGNTNPMQGQVAWYGTTDGTNNESVWAQSTLSLTGLVNSGDRLRLRFDLGTDACGGAHGWYIDEVRLLRCRTQGEAGQPATRDWIPHVSSRNSGYKTVLHLSNTGTDSQEVFVQPYTQDGLALAARRIVLTSGATYRTTAKKLFDNDAVSHFGIAYEGAVQVGAEYRPHFSKIERTPIGAFQNARRDFRFQPSPDVFEAMVIVNSGDAPAQVSLTLLDAAGAVLSTEVLDKALAPQAKLLVPINPRLTEGVVQAALTSDRDLVAVVLGKTGADGSLSEQAWLEEAP</sequence>
<dbReference type="SUPFAM" id="SSF55486">
    <property type="entry name" value="Metalloproteases ('zincins'), catalytic domain"/>
    <property type="match status" value="1"/>
</dbReference>
<evidence type="ECO:0000259" key="11">
    <source>
        <dbReference type="Pfam" id="PF02868"/>
    </source>
</evidence>
<dbReference type="Pfam" id="PF07504">
    <property type="entry name" value="FTP"/>
    <property type="match status" value="1"/>
</dbReference>
<evidence type="ECO:0000256" key="4">
    <source>
        <dbReference type="ARBA" id="ARBA00022729"/>
    </source>
</evidence>
<accession>A0A8J7U875</accession>
<organism evidence="13 14">
    <name type="scientific">Acanthopleuribacter pedis</name>
    <dbReference type="NCBI Taxonomy" id="442870"/>
    <lineage>
        <taxon>Bacteria</taxon>
        <taxon>Pseudomonadati</taxon>
        <taxon>Acidobacteriota</taxon>
        <taxon>Holophagae</taxon>
        <taxon>Acanthopleuribacterales</taxon>
        <taxon>Acanthopleuribacteraceae</taxon>
        <taxon>Acanthopleuribacter</taxon>
    </lineage>
</organism>
<keyword evidence="2" id="KW-0645">Protease</keyword>
<dbReference type="Gene3D" id="3.10.170.10">
    <property type="match status" value="1"/>
</dbReference>
<comment type="similarity">
    <text evidence="1">Belongs to the peptidase M4 family.</text>
</comment>
<dbReference type="GO" id="GO:0006508">
    <property type="term" value="P:proteolysis"/>
    <property type="evidence" value="ECO:0007669"/>
    <property type="project" value="UniProtKB-KW"/>
</dbReference>
<feature type="domain" description="FTP" evidence="12">
    <location>
        <begin position="102"/>
        <end position="142"/>
    </location>
</feature>
<keyword evidence="3" id="KW-0479">Metal-binding</keyword>
<keyword evidence="4 9" id="KW-0732">Signal</keyword>
<dbReference type="InterPro" id="IPR003137">
    <property type="entry name" value="PA_domain"/>
</dbReference>
<dbReference type="EMBL" id="JAFREP010000033">
    <property type="protein sequence ID" value="MBO1322221.1"/>
    <property type="molecule type" value="Genomic_DNA"/>
</dbReference>
<comment type="caution">
    <text evidence="13">The sequence shown here is derived from an EMBL/GenBank/DDBJ whole genome shotgun (WGS) entry which is preliminary data.</text>
</comment>
<dbReference type="InterPro" id="IPR046450">
    <property type="entry name" value="PA_dom_sf"/>
</dbReference>
<protein>
    <submittedName>
        <fullName evidence="13">M4 family metallopeptidase</fullName>
    </submittedName>
</protein>
<dbReference type="InterPro" id="IPR001570">
    <property type="entry name" value="Peptidase_M4_C_domain"/>
</dbReference>
<dbReference type="Pfam" id="PF02868">
    <property type="entry name" value="Peptidase_M4_C"/>
    <property type="match status" value="2"/>
</dbReference>
<feature type="active site" evidence="8">
    <location>
        <position position="340"/>
    </location>
</feature>